<dbReference type="AlphaFoldDB" id="A0A1I8BGJ1"/>
<name>A0A1I8BGJ1_MELHA</name>
<keyword evidence="1" id="KW-1185">Reference proteome</keyword>
<accession>A0A1I8BGJ1</accession>
<dbReference type="Proteomes" id="UP000095281">
    <property type="component" value="Unplaced"/>
</dbReference>
<reference evidence="2" key="1">
    <citation type="submission" date="2016-11" db="UniProtKB">
        <authorList>
            <consortium name="WormBaseParasite"/>
        </authorList>
    </citation>
    <scope>IDENTIFICATION</scope>
</reference>
<organism evidence="1 2">
    <name type="scientific">Meloidogyne hapla</name>
    <name type="common">Root-knot nematode worm</name>
    <dbReference type="NCBI Taxonomy" id="6305"/>
    <lineage>
        <taxon>Eukaryota</taxon>
        <taxon>Metazoa</taxon>
        <taxon>Ecdysozoa</taxon>
        <taxon>Nematoda</taxon>
        <taxon>Chromadorea</taxon>
        <taxon>Rhabditida</taxon>
        <taxon>Tylenchina</taxon>
        <taxon>Tylenchomorpha</taxon>
        <taxon>Tylenchoidea</taxon>
        <taxon>Meloidogynidae</taxon>
        <taxon>Meloidogyninae</taxon>
        <taxon>Meloidogyne</taxon>
    </lineage>
</organism>
<evidence type="ECO:0000313" key="1">
    <source>
        <dbReference type="Proteomes" id="UP000095281"/>
    </source>
</evidence>
<proteinExistence type="predicted"/>
<protein>
    <submittedName>
        <fullName evidence="2">Uncharacterized protein</fullName>
    </submittedName>
</protein>
<sequence length="54" mass="5984">MRSITKPQPPIPTLIVNDELLMDNKAKCNHFANAFLKAFDNVANTCKPVSSKPN</sequence>
<dbReference type="WBParaSite" id="MhA1_Contig2153.frz3.gene1">
    <property type="protein sequence ID" value="MhA1_Contig2153.frz3.gene1"/>
    <property type="gene ID" value="MhA1_Contig2153.frz3.gene1"/>
</dbReference>
<evidence type="ECO:0000313" key="2">
    <source>
        <dbReference type="WBParaSite" id="MhA1_Contig2153.frz3.gene1"/>
    </source>
</evidence>